<protein>
    <submittedName>
        <fullName evidence="2">Uncharacterized protein</fullName>
    </submittedName>
</protein>
<evidence type="ECO:0000313" key="2">
    <source>
        <dbReference type="EMBL" id="KAJ8348001.1"/>
    </source>
</evidence>
<keyword evidence="3" id="KW-1185">Reference proteome</keyword>
<reference evidence="2" key="1">
    <citation type="journal article" date="2023" name="Science">
        <title>Genome structures resolve the early diversification of teleost fishes.</title>
        <authorList>
            <person name="Parey E."/>
            <person name="Louis A."/>
            <person name="Montfort J."/>
            <person name="Bouchez O."/>
            <person name="Roques C."/>
            <person name="Iampietro C."/>
            <person name="Lluch J."/>
            <person name="Castinel A."/>
            <person name="Donnadieu C."/>
            <person name="Desvignes T."/>
            <person name="Floi Bucao C."/>
            <person name="Jouanno E."/>
            <person name="Wen M."/>
            <person name="Mejri S."/>
            <person name="Dirks R."/>
            <person name="Jansen H."/>
            <person name="Henkel C."/>
            <person name="Chen W.J."/>
            <person name="Zahm M."/>
            <person name="Cabau C."/>
            <person name="Klopp C."/>
            <person name="Thompson A.W."/>
            <person name="Robinson-Rechavi M."/>
            <person name="Braasch I."/>
            <person name="Lecointre G."/>
            <person name="Bobe J."/>
            <person name="Postlethwait J.H."/>
            <person name="Berthelot C."/>
            <person name="Roest Crollius H."/>
            <person name="Guiguen Y."/>
        </authorList>
    </citation>
    <scope>NUCLEOTIDE SEQUENCE</scope>
    <source>
        <strain evidence="2">WJC10195</strain>
    </source>
</reference>
<organism evidence="2 3">
    <name type="scientific">Synaphobranchus kaupii</name>
    <name type="common">Kaup's arrowtooth eel</name>
    <dbReference type="NCBI Taxonomy" id="118154"/>
    <lineage>
        <taxon>Eukaryota</taxon>
        <taxon>Metazoa</taxon>
        <taxon>Chordata</taxon>
        <taxon>Craniata</taxon>
        <taxon>Vertebrata</taxon>
        <taxon>Euteleostomi</taxon>
        <taxon>Actinopterygii</taxon>
        <taxon>Neopterygii</taxon>
        <taxon>Teleostei</taxon>
        <taxon>Anguilliformes</taxon>
        <taxon>Synaphobranchidae</taxon>
        <taxon>Synaphobranchus</taxon>
    </lineage>
</organism>
<gene>
    <name evidence="2" type="ORF">SKAU_G00265900</name>
</gene>
<name>A0A9Q1IQ37_SYNKA</name>
<accession>A0A9Q1IQ37</accession>
<comment type="caution">
    <text evidence="2">The sequence shown here is derived from an EMBL/GenBank/DDBJ whole genome shotgun (WGS) entry which is preliminary data.</text>
</comment>
<sequence>MPLPQHHLLMHTLLCACRDLTTSRQVKVPIGSLNRVAQNLTSGGNGPRLRTAERREATVSPQITATPQAKVERGGVT</sequence>
<evidence type="ECO:0000256" key="1">
    <source>
        <dbReference type="SAM" id="MobiDB-lite"/>
    </source>
</evidence>
<dbReference type="AlphaFoldDB" id="A0A9Q1IQ37"/>
<evidence type="ECO:0000313" key="3">
    <source>
        <dbReference type="Proteomes" id="UP001152622"/>
    </source>
</evidence>
<dbReference type="Proteomes" id="UP001152622">
    <property type="component" value="Chromosome 10"/>
</dbReference>
<dbReference type="EMBL" id="JAINUF010000010">
    <property type="protein sequence ID" value="KAJ8348001.1"/>
    <property type="molecule type" value="Genomic_DNA"/>
</dbReference>
<feature type="region of interest" description="Disordered" evidence="1">
    <location>
        <begin position="39"/>
        <end position="77"/>
    </location>
</feature>
<proteinExistence type="predicted"/>